<dbReference type="GO" id="GO:0016829">
    <property type="term" value="F:lyase activity"/>
    <property type="evidence" value="ECO:0007669"/>
    <property type="project" value="UniProtKB-KW"/>
</dbReference>
<reference evidence="2 3" key="1">
    <citation type="submission" date="2019-08" db="EMBL/GenBank/DDBJ databases">
        <title>Sphingorhabdus soil sp. nov., isolated from arctic soil.</title>
        <authorList>
            <person name="Liu Y."/>
        </authorList>
    </citation>
    <scope>NUCLEOTIDE SEQUENCE [LARGE SCALE GENOMIC DNA]</scope>
    <source>
        <strain evidence="2 3">D-2Q-5-6</strain>
    </source>
</reference>
<protein>
    <submittedName>
        <fullName evidence="2">Lactoylglutathione lyase</fullName>
    </submittedName>
</protein>
<dbReference type="Pfam" id="PF00903">
    <property type="entry name" value="Glyoxalase"/>
    <property type="match status" value="1"/>
</dbReference>
<organism evidence="2 3">
    <name type="scientific">Flavisphingopyxis soli</name>
    <dbReference type="NCBI Taxonomy" id="2601267"/>
    <lineage>
        <taxon>Bacteria</taxon>
        <taxon>Pseudomonadati</taxon>
        <taxon>Pseudomonadota</taxon>
        <taxon>Alphaproteobacteria</taxon>
        <taxon>Sphingomonadales</taxon>
        <taxon>Sphingopyxidaceae</taxon>
        <taxon>Flavisphingopyxis</taxon>
    </lineage>
</organism>
<dbReference type="SUPFAM" id="SSF54593">
    <property type="entry name" value="Glyoxalase/Bleomycin resistance protein/Dihydroxybiphenyl dioxygenase"/>
    <property type="match status" value="1"/>
</dbReference>
<gene>
    <name evidence="2" type="ORF">FSZ31_11880</name>
</gene>
<dbReference type="InterPro" id="IPR029068">
    <property type="entry name" value="Glyas_Bleomycin-R_OHBP_Dase"/>
</dbReference>
<comment type="caution">
    <text evidence="2">The sequence shown here is derived from an EMBL/GenBank/DDBJ whole genome shotgun (WGS) entry which is preliminary data.</text>
</comment>
<dbReference type="PANTHER" id="PTHR36503:SF2">
    <property type="entry name" value="BLR2408 PROTEIN"/>
    <property type="match status" value="1"/>
</dbReference>
<accession>A0A5C6U602</accession>
<dbReference type="AlphaFoldDB" id="A0A5C6U602"/>
<feature type="domain" description="VOC" evidence="1">
    <location>
        <begin position="3"/>
        <end position="128"/>
    </location>
</feature>
<name>A0A5C6U602_9SPHN</name>
<dbReference type="InterPro" id="IPR004360">
    <property type="entry name" value="Glyas_Fos-R_dOase_dom"/>
</dbReference>
<dbReference type="InterPro" id="IPR037523">
    <property type="entry name" value="VOC_core"/>
</dbReference>
<dbReference type="PROSITE" id="PS51819">
    <property type="entry name" value="VOC"/>
    <property type="match status" value="1"/>
</dbReference>
<keyword evidence="3" id="KW-1185">Reference proteome</keyword>
<dbReference type="EMBL" id="VOPY01000003">
    <property type="protein sequence ID" value="TXC68363.1"/>
    <property type="molecule type" value="Genomic_DNA"/>
</dbReference>
<dbReference type="Gene3D" id="3.10.180.10">
    <property type="entry name" value="2,3-Dihydroxybiphenyl 1,2-Dioxygenase, domain 1"/>
    <property type="match status" value="1"/>
</dbReference>
<evidence type="ECO:0000313" key="2">
    <source>
        <dbReference type="EMBL" id="TXC68363.1"/>
    </source>
</evidence>
<sequence length="145" mass="15705">MTQMIFVNLPVNDLARSVAFYEAIGLHKETKFSDDTAAAMKLSDTINVMLLTHDKWRSFTSKAIVDAKTSAQVALCISRDSRAGVDAITEAAARAGGVADVSPPQDHGFMYGRSFEDPDGHVWEPMWMDPVAAEQGPGAFAQQDA</sequence>
<evidence type="ECO:0000313" key="3">
    <source>
        <dbReference type="Proteomes" id="UP000321129"/>
    </source>
</evidence>
<keyword evidence="2" id="KW-0456">Lyase</keyword>
<dbReference type="Proteomes" id="UP000321129">
    <property type="component" value="Unassembled WGS sequence"/>
</dbReference>
<evidence type="ECO:0000259" key="1">
    <source>
        <dbReference type="PROSITE" id="PS51819"/>
    </source>
</evidence>
<dbReference type="OrthoDB" id="9798430at2"/>
<proteinExistence type="predicted"/>
<dbReference type="PANTHER" id="PTHR36503">
    <property type="entry name" value="BLR2520 PROTEIN"/>
    <property type="match status" value="1"/>
</dbReference>